<name>A0A395IK21_9HELO</name>
<dbReference type="Proteomes" id="UP000249056">
    <property type="component" value="Unassembled WGS sequence"/>
</dbReference>
<dbReference type="CDD" id="cd11318">
    <property type="entry name" value="AmyAc_bac_fung_AmyA"/>
    <property type="match status" value="1"/>
</dbReference>
<comment type="caution">
    <text evidence="8">The sequence shown here is derived from an EMBL/GenBank/DDBJ whole genome shotgun (WGS) entry which is preliminary data.</text>
</comment>
<protein>
    <recommendedName>
        <fullName evidence="7">Glycosyl hydrolase family 13 catalytic domain-containing protein</fullName>
    </recommendedName>
</protein>
<dbReference type="Gene3D" id="3.20.20.80">
    <property type="entry name" value="Glycosidases"/>
    <property type="match status" value="1"/>
</dbReference>
<evidence type="ECO:0000256" key="2">
    <source>
        <dbReference type="ARBA" id="ARBA00008061"/>
    </source>
</evidence>
<evidence type="ECO:0000313" key="8">
    <source>
        <dbReference type="EMBL" id="RAL59848.1"/>
    </source>
</evidence>
<gene>
    <name evidence="8" type="ORF">DID88_000477</name>
</gene>
<dbReference type="InterPro" id="IPR013780">
    <property type="entry name" value="Glyco_hydro_b"/>
</dbReference>
<dbReference type="GO" id="GO:0004553">
    <property type="term" value="F:hydrolase activity, hydrolyzing O-glycosyl compounds"/>
    <property type="evidence" value="ECO:0007669"/>
    <property type="project" value="InterPro"/>
</dbReference>
<dbReference type="PIRSF" id="PIRSF001021">
    <property type="entry name" value="Alph-amls_thrmst"/>
    <property type="match status" value="1"/>
</dbReference>
<dbReference type="SUPFAM" id="SSF51445">
    <property type="entry name" value="(Trans)glycosidases"/>
    <property type="match status" value="1"/>
</dbReference>
<dbReference type="InterPro" id="IPR013776">
    <property type="entry name" value="A-amylase_thermo"/>
</dbReference>
<dbReference type="NCBIfam" id="NF006968">
    <property type="entry name" value="PRK09441.1-1"/>
    <property type="match status" value="1"/>
</dbReference>
<dbReference type="PANTHER" id="PTHR43447">
    <property type="entry name" value="ALPHA-AMYLASE"/>
    <property type="match status" value="1"/>
</dbReference>
<feature type="domain" description="Glycosyl hydrolase family 13 catalytic" evidence="7">
    <location>
        <begin position="15"/>
        <end position="407"/>
    </location>
</feature>
<dbReference type="InterPro" id="IPR015237">
    <property type="entry name" value="Alpha-amylase_C_pro"/>
</dbReference>
<sequence length="516" mass="59145">MGDVSEERKPTPENMTMLQAFEWYVPDDHKHWQRLHDAIPSLKATGIDNMWIPPGCKASSQSGNGYDIYDLYDLGEFEQKGGKRTKWGTKEELLKMVKKANEVGYKYANLSFSQVLNHKAAADHKEKCQAQEVDEEDRTKSISVPYEIDAWLGFDFSGRGEKYSKQKYHWYHFSGTDYNAANEKTAIYKILGDKTKDWADYGDVDSEKGNYDYLMFADLDYDHPEVEQDVLNWGGWLGDQVTLKGVRFDAVKHFSEDFLRKFITLMNGKYGQGWFFVGEFWKDSLDDMNKYLDRMGRKFSLFDAPLVYNFSKLSKTEVGDLRSVFDDTLVKTAPVNAVTLVMNHDTQPYQALEAAIEPFFKPLAYALILLRYDGYPCLFYGDLYGIKGEHPFPPSCGGALPNLALARKLYAYGEQKDYFDYPTCVGWVRYGTWDRPFGCATVISNAGPGEKKMFVGEVHAGEKWTDVLGWEQGEVLIEDDGWGVFRCPGTSVSVWVNREAEGRDRFGKFDDDIYKE</sequence>
<dbReference type="SUPFAM" id="SSF51011">
    <property type="entry name" value="Glycosyl hydrolase domain"/>
    <property type="match status" value="1"/>
</dbReference>
<dbReference type="NCBIfam" id="NF006969">
    <property type="entry name" value="PRK09441.1-2"/>
    <property type="match status" value="1"/>
</dbReference>
<dbReference type="EMBL" id="QKRW01000047">
    <property type="protein sequence ID" value="RAL59848.1"/>
    <property type="molecule type" value="Genomic_DNA"/>
</dbReference>
<dbReference type="Gene3D" id="2.40.30.140">
    <property type="match status" value="1"/>
</dbReference>
<dbReference type="GO" id="GO:0005975">
    <property type="term" value="P:carbohydrate metabolic process"/>
    <property type="evidence" value="ECO:0007669"/>
    <property type="project" value="InterPro"/>
</dbReference>
<evidence type="ECO:0000256" key="4">
    <source>
        <dbReference type="ARBA" id="ARBA00022801"/>
    </source>
</evidence>
<dbReference type="GO" id="GO:0005509">
    <property type="term" value="F:calcium ion binding"/>
    <property type="evidence" value="ECO:0007669"/>
    <property type="project" value="InterPro"/>
</dbReference>
<dbReference type="AlphaFoldDB" id="A0A395IK21"/>
<evidence type="ECO:0000256" key="6">
    <source>
        <dbReference type="ARBA" id="ARBA00023295"/>
    </source>
</evidence>
<evidence type="ECO:0000313" key="9">
    <source>
        <dbReference type="Proteomes" id="UP000249056"/>
    </source>
</evidence>
<evidence type="ECO:0000256" key="3">
    <source>
        <dbReference type="ARBA" id="ARBA00022723"/>
    </source>
</evidence>
<accession>A0A395IK21</accession>
<keyword evidence="6" id="KW-0326">Glycosidase</keyword>
<dbReference type="SMART" id="SM00642">
    <property type="entry name" value="Aamy"/>
    <property type="match status" value="1"/>
</dbReference>
<evidence type="ECO:0000259" key="7">
    <source>
        <dbReference type="SMART" id="SM00642"/>
    </source>
</evidence>
<dbReference type="InterPro" id="IPR017853">
    <property type="entry name" value="GH"/>
</dbReference>
<keyword evidence="3" id="KW-0479">Metal-binding</keyword>
<evidence type="ECO:0000256" key="5">
    <source>
        <dbReference type="ARBA" id="ARBA00023277"/>
    </source>
</evidence>
<proteinExistence type="inferred from homology"/>
<reference evidence="8 9" key="1">
    <citation type="submission" date="2018-06" db="EMBL/GenBank/DDBJ databases">
        <title>Genome Sequence of the Brown Rot Fungal Pathogen Monilinia fructigena.</title>
        <authorList>
            <person name="Landi L."/>
            <person name="De Miccolis Angelini R.M."/>
            <person name="Pollastro S."/>
            <person name="Abate D."/>
            <person name="Faretra F."/>
            <person name="Romanazzi G."/>
        </authorList>
    </citation>
    <scope>NUCLEOTIDE SEQUENCE [LARGE SCALE GENOMIC DNA]</scope>
    <source>
        <strain evidence="8 9">Mfrg269</strain>
    </source>
</reference>
<keyword evidence="4" id="KW-0378">Hydrolase</keyword>
<comment type="similarity">
    <text evidence="2">Belongs to the glycosyl hydrolase 13 family.</text>
</comment>
<dbReference type="Pfam" id="PF09154">
    <property type="entry name" value="Alpha-amy_C_pro"/>
    <property type="match status" value="1"/>
</dbReference>
<organism evidence="8 9">
    <name type="scientific">Monilinia fructigena</name>
    <dbReference type="NCBI Taxonomy" id="38457"/>
    <lineage>
        <taxon>Eukaryota</taxon>
        <taxon>Fungi</taxon>
        <taxon>Dikarya</taxon>
        <taxon>Ascomycota</taxon>
        <taxon>Pezizomycotina</taxon>
        <taxon>Leotiomycetes</taxon>
        <taxon>Helotiales</taxon>
        <taxon>Sclerotiniaceae</taxon>
        <taxon>Monilinia</taxon>
    </lineage>
</organism>
<dbReference type="InterPro" id="IPR006047">
    <property type="entry name" value="GH13_cat_dom"/>
</dbReference>
<keyword evidence="9" id="KW-1185">Reference proteome</keyword>
<keyword evidence="5" id="KW-0119">Carbohydrate metabolism</keyword>
<evidence type="ECO:0000256" key="1">
    <source>
        <dbReference type="ARBA" id="ARBA00001913"/>
    </source>
</evidence>
<dbReference type="OrthoDB" id="550577at2759"/>
<comment type="cofactor">
    <cofactor evidence="1">
        <name>Ca(2+)</name>
        <dbReference type="ChEBI" id="CHEBI:29108"/>
    </cofactor>
</comment>
<dbReference type="Gene3D" id="2.60.40.1180">
    <property type="entry name" value="Golgi alpha-mannosidase II"/>
    <property type="match status" value="1"/>
</dbReference>